<evidence type="ECO:0000313" key="2">
    <source>
        <dbReference type="Proteomes" id="UP000006426"/>
    </source>
</evidence>
<keyword evidence="1" id="KW-0614">Plasmid</keyword>
<gene>
    <name evidence="1" type="ORF">PLA107_032180</name>
</gene>
<dbReference type="AlphaFoldDB" id="A0AAD0V9G4"/>
<organism evidence="1 2">
    <name type="scientific">Pseudomonas amygdali pv. lachrymans str. M301315</name>
    <dbReference type="NCBI Taxonomy" id="629260"/>
    <lineage>
        <taxon>Bacteria</taxon>
        <taxon>Pseudomonadati</taxon>
        <taxon>Pseudomonadota</taxon>
        <taxon>Gammaproteobacteria</taxon>
        <taxon>Pseudomonadales</taxon>
        <taxon>Pseudomonadaceae</taxon>
        <taxon>Pseudomonas</taxon>
        <taxon>Pseudomonas amygdali</taxon>
    </lineage>
</organism>
<sequence length="511" mass="56548">MQALPTFVDMLKHFRTHGSRRMEIVEQWKPEELPGLIDFHDFSVIDIDSFLLPLLAAHCAGLTVFQLTQVARASGITVVQLVDGIVIKEFGELLIDQDSVMPLQPFLQVSLEATLMADPGFKVGSELTLGMARVLRGAMRQSSEWALAIILLGLTGVGYDVMAKQAAYELSQLQVPDEHLESALCLAATPETLIVSFQEDIDYKGAWLGNFIQGAGVLAPSNLRNVTGFSSFWSQIVLELSLNELCEPLLEHPLLDSPETMLAILRSLDTELMLHNGHDLDNLCDFSAMGNSIDCLISCLESRGMGHLLDPLDIRLLIAKMALSVSEAMNKAEPENDTGLREELKRKGRPADIFLGVFDLRTSARTRVAALAIEGVVEPGLLMEAQLSIPADMMSMPQFLLWNFLKGLNLLGGDVEPGLANRHLSHMADSALSLKLDNYQMVSKLRDNYALLDNSMRELSQFIEPLIDYPAFKKQSLARREMLALWGLDHQQLGIKGGKSLDWRISRDLGL</sequence>
<geneLocation type="plasmid" evidence="2">
    <name>pmppla107</name>
</geneLocation>
<name>A0AAD0V9G4_PSEAV</name>
<protein>
    <submittedName>
        <fullName evidence="1">Uncharacterized protein</fullName>
    </submittedName>
</protein>
<dbReference type="Proteomes" id="UP000006426">
    <property type="component" value="Plasmid pmppla107"/>
</dbReference>
<dbReference type="EMBL" id="CP031226">
    <property type="protein sequence ID" value="AXH59885.1"/>
    <property type="molecule type" value="Genomic_DNA"/>
</dbReference>
<accession>A0AAD0V9G4</accession>
<proteinExistence type="predicted"/>
<evidence type="ECO:0000313" key="1">
    <source>
        <dbReference type="EMBL" id="AXH59885.1"/>
    </source>
</evidence>
<reference evidence="1 2" key="1">
    <citation type="journal article" date="2011" name="PLoS Pathog.">
        <title>Dynamic evolution of pathogenicity revealed by sequencing and comparative genomics of 19 Pseudomonas syringae isolates.</title>
        <authorList>
            <person name="Baltrus D.A."/>
            <person name="Nishimura M.T."/>
            <person name="Romanchuk A."/>
            <person name="Chang J.H."/>
            <person name="Mukhtar M.S."/>
            <person name="Cherkis K."/>
            <person name="Roach J."/>
            <person name="Grant S.R."/>
            <person name="Jones C.D."/>
            <person name="Dangl J.L."/>
        </authorList>
    </citation>
    <scope>NUCLEOTIDE SEQUENCE [LARGE SCALE GENOMIC DNA]</scope>
    <source>
        <strain evidence="1 2">M301315</strain>
    </source>
</reference>